<proteinExistence type="predicted"/>
<organism evidence="1 2">
    <name type="scientific">Candidatus Ruthenibacterium avium</name>
    <dbReference type="NCBI Taxonomy" id="2838751"/>
    <lineage>
        <taxon>Bacteria</taxon>
        <taxon>Bacillati</taxon>
        <taxon>Bacillota</taxon>
        <taxon>Clostridia</taxon>
        <taxon>Eubacteriales</taxon>
        <taxon>Oscillospiraceae</taxon>
        <taxon>Ruthenibacterium</taxon>
    </lineage>
</organism>
<dbReference type="AlphaFoldDB" id="A0A9D2S085"/>
<dbReference type="EMBL" id="DWYA01000026">
    <property type="protein sequence ID" value="HJB39242.1"/>
    <property type="molecule type" value="Genomic_DNA"/>
</dbReference>
<accession>A0A9D2S085</accession>
<comment type="caution">
    <text evidence="1">The sequence shown here is derived from an EMBL/GenBank/DDBJ whole genome shotgun (WGS) entry which is preliminary data.</text>
</comment>
<reference evidence="1" key="1">
    <citation type="journal article" date="2021" name="PeerJ">
        <title>Extensive microbial diversity within the chicken gut microbiome revealed by metagenomics and culture.</title>
        <authorList>
            <person name="Gilroy R."/>
            <person name="Ravi A."/>
            <person name="Getino M."/>
            <person name="Pursley I."/>
            <person name="Horton D.L."/>
            <person name="Alikhan N.F."/>
            <person name="Baker D."/>
            <person name="Gharbi K."/>
            <person name="Hall N."/>
            <person name="Watson M."/>
            <person name="Adriaenssens E.M."/>
            <person name="Foster-Nyarko E."/>
            <person name="Jarju S."/>
            <person name="Secka A."/>
            <person name="Antonio M."/>
            <person name="Oren A."/>
            <person name="Chaudhuri R.R."/>
            <person name="La Ragione R."/>
            <person name="Hildebrand F."/>
            <person name="Pallen M.J."/>
        </authorList>
    </citation>
    <scope>NUCLEOTIDE SEQUENCE</scope>
    <source>
        <strain evidence="1">ChiBcec8-14828</strain>
    </source>
</reference>
<dbReference type="Pfam" id="PF06949">
    <property type="entry name" value="DUF1292"/>
    <property type="match status" value="1"/>
</dbReference>
<protein>
    <submittedName>
        <fullName evidence="1">DUF1292 domain-containing protein</fullName>
    </submittedName>
</protein>
<dbReference type="InterPro" id="IPR009711">
    <property type="entry name" value="UPF0473"/>
</dbReference>
<evidence type="ECO:0000313" key="1">
    <source>
        <dbReference type="EMBL" id="HJB39242.1"/>
    </source>
</evidence>
<name>A0A9D2S085_9FIRM</name>
<gene>
    <name evidence="1" type="ORF">H9943_02470</name>
</gene>
<dbReference type="Proteomes" id="UP000824209">
    <property type="component" value="Unassembled WGS sequence"/>
</dbReference>
<reference evidence="1" key="2">
    <citation type="submission" date="2021-04" db="EMBL/GenBank/DDBJ databases">
        <authorList>
            <person name="Gilroy R."/>
        </authorList>
    </citation>
    <scope>NUCLEOTIDE SEQUENCE</scope>
    <source>
        <strain evidence="1">ChiBcec8-14828</strain>
    </source>
</reference>
<sequence length="101" mass="11649">MPMEEEFDYTPDLITLEDEKGVEHQCEVIDAADYNGERYLAVVPYAEDPEKMLEEDAQLVIMRVVQDGDEEFLDIVEDDEELAAVSEVFAARLEELYDIEL</sequence>
<evidence type="ECO:0000313" key="2">
    <source>
        <dbReference type="Proteomes" id="UP000824209"/>
    </source>
</evidence>